<evidence type="ECO:0000313" key="1">
    <source>
        <dbReference type="EMBL" id="CAG8545943.1"/>
    </source>
</evidence>
<reference evidence="1" key="1">
    <citation type="submission" date="2021-06" db="EMBL/GenBank/DDBJ databases">
        <authorList>
            <person name="Kallberg Y."/>
            <person name="Tangrot J."/>
            <person name="Rosling A."/>
        </authorList>
    </citation>
    <scope>NUCLEOTIDE SEQUENCE</scope>
    <source>
        <strain evidence="1">CL356</strain>
    </source>
</reference>
<comment type="caution">
    <text evidence="1">The sequence shown here is derived from an EMBL/GenBank/DDBJ whole genome shotgun (WGS) entry which is preliminary data.</text>
</comment>
<proteinExistence type="predicted"/>
<gene>
    <name evidence="1" type="ORF">ACOLOM_LOCUS4658</name>
</gene>
<evidence type="ECO:0000313" key="2">
    <source>
        <dbReference type="Proteomes" id="UP000789525"/>
    </source>
</evidence>
<accession>A0ACA9LR55</accession>
<dbReference type="EMBL" id="CAJVPT010007874">
    <property type="protein sequence ID" value="CAG8545943.1"/>
    <property type="molecule type" value="Genomic_DNA"/>
</dbReference>
<sequence>MDRTKASSGIVGSDDALQALDGRTSLLSSDERIERKNGFNLTSLKGSLISGAHEVEQEKDDNQYSEGEELSNQDELESDNDFDPIDSSPMYHVDGQDTYEGKFEIGADEDGENSAKQKDGLVGVKNNMRNEDQNAYEKILSLENQILSYKKKMEELDERVEDLEIEKEMAQEEKLALEDERNSLERQKDFALEKLRLMSIDYINIENKLEEKNKKEMELENKVKTSNEEIRELKEDHAILLEERNIFEEQNKDLLKNVEELNKKIIELVEQKTKLSSKLEHFQRDHEKLEAEHATMKEDNSKQIDSLGEEVGLLEEQLARIQGGGEWVEEYERENARYGPRIKQLGETNRNLEKQNRFLENQRSELQSRRDYLTIEKEKLLSQVEDLSTNMEMISKNMNSAKERHEARKIEFSEQKSRRTEEIKQAVHLNESLRQELDEILEKRRILENQVKSAEVETSDLLNKVENLESLKANINDLENLHSMSTGKDALYSSNGTNHKYNNGNQEAIKKNEQLQSEKDVLKTENAKLSKNLQEINDRNQRLEIQLSEMVDMMENRSCDPHIKPAETAKPHRWTLNLGSEDEGRFERLENEICSLRTQCSSMRAELLSKNEQISQLEQLRLSLDSTKRQLLEHENVIVELKSKIELNELDIKSKALKIEQLQQCNSETSNNMTQNVGDISHSTMSSSNDSFIFQYENMIEELKAKLDDAYVENGKLLHQLTQVVQRAQDDIKLTKIEELQIQNVELQRILRLKEEELIREQNRNFDHPAKSYSTRNEGQIHGEIVEGISELVKSSFNSTDKVMDVSLSQDLSFLRSGDYNLRSAYTPRRSSMRSIQPELQALKVQLGNLHEQLESKNLDVEKAIFTAQNLSKKLYGAQEKIQFMEDGIQNTDKAISLLRDELIRKQQVINEMELKLQDIICSQCRGPISNNGLKEISASAVSNYSMMIEKDNGITLKKNMQTVEYVDELMRVVSQQNNFANLSKLNISQSMQNIQQMVEGLHQQASHMQKVMEENTEILKRLAESAFAGSPKKQRKQTPRSNNLNRASRMIDDMLEIKREDLKAIVDAGESMINIPANIVSLVDGFAATVFEEELSKSGIEVHVQLFENYMKRIETFEVLQKRIIQDVNDNRKILSGDLDNNSNHSLLITSIHELSADNMKLSAQIKALIMSLKSKENIFSDNSIFITSVNRGSHEEVEKLRKLVSTQGQVIEKYGEALELYKLKEEQPQKEESKIALITNCDQDDQHGSQTQLKKLHEAWRLEVNANASLRIIIKEMKARSESKEEEMKKKIEILDAELSNVFEQLQIFKLRAEKFESKFHQTDASLKKQLEIGEKMRKEWNEVVEEQAKNMEVFKQRMNKERTRLKESSTKTKAQQLAELETNHKELEDSWKQEKETLNKRLRIHKETSEREIKNLQKEVEKLSSIIKDLKEEISSITANKKTLTLEKALLTKEKTELQLQLDNMQKDVASERASQKIKDLQGELQAEKEKTSKLNKEKNAAIKEKSELQRKYLISNEMKESLEVDIRDEKEHVKALEVEIQNITDQLQSERRDHQFKSEQLSRYEDELQAVQEQCNMLREKLEEMQDTLSHERNQFKIQLQHIEAASKHRGAPIDDEVKIILDKNSKLQHDLIAANNKLQELKESAQNEIDALQEEFQVTQRRLELMEELQAINTNSVDAKRDEIHEEYQRKLEEQDAKYKHKYQSELRNERKRYIEECDLLIKEIRYLKTKCLRESGFRADLSYQKKFMMLLLGGAESCEQATLLLISDIQNPVHRMTHLRPSPLLIKFRGAVTAILAIQRMRYY</sequence>
<protein>
    <submittedName>
        <fullName evidence="1">7762_t:CDS:1</fullName>
    </submittedName>
</protein>
<organism evidence="1 2">
    <name type="scientific">Acaulospora colombiana</name>
    <dbReference type="NCBI Taxonomy" id="27376"/>
    <lineage>
        <taxon>Eukaryota</taxon>
        <taxon>Fungi</taxon>
        <taxon>Fungi incertae sedis</taxon>
        <taxon>Mucoromycota</taxon>
        <taxon>Glomeromycotina</taxon>
        <taxon>Glomeromycetes</taxon>
        <taxon>Diversisporales</taxon>
        <taxon>Acaulosporaceae</taxon>
        <taxon>Acaulospora</taxon>
    </lineage>
</organism>
<dbReference type="Proteomes" id="UP000789525">
    <property type="component" value="Unassembled WGS sequence"/>
</dbReference>
<name>A0ACA9LR55_9GLOM</name>
<keyword evidence="2" id="KW-1185">Reference proteome</keyword>